<comment type="similarity">
    <text evidence="1">Belongs to the heat shock protein 70 family.</text>
</comment>
<feature type="compositionally biased region" description="Acidic residues" evidence="4">
    <location>
        <begin position="233"/>
        <end position="249"/>
    </location>
</feature>
<dbReference type="Gene3D" id="3.90.640.10">
    <property type="entry name" value="Actin, Chain A, domain 4"/>
    <property type="match status" value="1"/>
</dbReference>
<dbReference type="SUPFAM" id="SSF53067">
    <property type="entry name" value="Actin-like ATPase domain"/>
    <property type="match status" value="2"/>
</dbReference>
<name>A0A6A0HD88_HYAAZ</name>
<dbReference type="GO" id="GO:0034663">
    <property type="term" value="C:endoplasmic reticulum chaperone complex"/>
    <property type="evidence" value="ECO:0007669"/>
    <property type="project" value="TreeGrafter"/>
</dbReference>
<dbReference type="GO" id="GO:0005524">
    <property type="term" value="F:ATP binding"/>
    <property type="evidence" value="ECO:0007669"/>
    <property type="project" value="UniProtKB-KW"/>
</dbReference>
<dbReference type="PANTHER" id="PTHR45639">
    <property type="entry name" value="HSC70CB, ISOFORM G-RELATED"/>
    <property type="match status" value="1"/>
</dbReference>
<evidence type="ECO:0000256" key="2">
    <source>
        <dbReference type="ARBA" id="ARBA00022741"/>
    </source>
</evidence>
<dbReference type="EMBL" id="JQDR03000800">
    <property type="protein sequence ID" value="KAA0203773.1"/>
    <property type="molecule type" value="Genomic_DNA"/>
</dbReference>
<dbReference type="InterPro" id="IPR018181">
    <property type="entry name" value="Heat_shock_70_CS"/>
</dbReference>
<feature type="compositionally biased region" description="Basic and acidic residues" evidence="4">
    <location>
        <begin position="208"/>
        <end position="218"/>
    </location>
</feature>
<proteinExistence type="inferred from homology"/>
<dbReference type="InterPro" id="IPR013126">
    <property type="entry name" value="Hsp_70_fam"/>
</dbReference>
<dbReference type="GO" id="GO:0030968">
    <property type="term" value="P:endoplasmic reticulum unfolded protein response"/>
    <property type="evidence" value="ECO:0007669"/>
    <property type="project" value="TreeGrafter"/>
</dbReference>
<feature type="compositionally biased region" description="Basic and acidic residues" evidence="4">
    <location>
        <begin position="120"/>
        <end position="148"/>
    </location>
</feature>
<feature type="region of interest" description="Disordered" evidence="4">
    <location>
        <begin position="1"/>
        <end position="274"/>
    </location>
</feature>
<feature type="compositionally biased region" description="Basic and acidic residues" evidence="4">
    <location>
        <begin position="1"/>
        <end position="29"/>
    </location>
</feature>
<dbReference type="InterPro" id="IPR043129">
    <property type="entry name" value="ATPase_NBD"/>
</dbReference>
<comment type="caution">
    <text evidence="5">The sequence shown here is derived from an EMBL/GenBank/DDBJ whole genome shotgun (WGS) entry which is preliminary data.</text>
</comment>
<evidence type="ECO:0000313" key="5">
    <source>
        <dbReference type="EMBL" id="KAA0203773.1"/>
    </source>
</evidence>
<dbReference type="Gene3D" id="3.30.30.30">
    <property type="match status" value="1"/>
</dbReference>
<dbReference type="AlphaFoldDB" id="A0A6A0HD88"/>
<evidence type="ECO:0000256" key="1">
    <source>
        <dbReference type="ARBA" id="ARBA00007381"/>
    </source>
</evidence>
<evidence type="ECO:0000256" key="4">
    <source>
        <dbReference type="SAM" id="MobiDB-lite"/>
    </source>
</evidence>
<keyword evidence="2" id="KW-0547">Nucleotide-binding</keyword>
<dbReference type="Gene3D" id="3.30.420.40">
    <property type="match status" value="2"/>
</dbReference>
<dbReference type="Proteomes" id="UP000711488">
    <property type="component" value="Unassembled WGS sequence"/>
</dbReference>
<dbReference type="PRINTS" id="PR00301">
    <property type="entry name" value="HEATSHOCK70"/>
</dbReference>
<gene>
    <name evidence="5" type="ORF">HAZT_HAZT004027</name>
</gene>
<organism evidence="5">
    <name type="scientific">Hyalella azteca</name>
    <name type="common">Amphipod</name>
    <dbReference type="NCBI Taxonomy" id="294128"/>
    <lineage>
        <taxon>Eukaryota</taxon>
        <taxon>Metazoa</taxon>
        <taxon>Ecdysozoa</taxon>
        <taxon>Arthropoda</taxon>
        <taxon>Crustacea</taxon>
        <taxon>Multicrustacea</taxon>
        <taxon>Malacostraca</taxon>
        <taxon>Eumalacostraca</taxon>
        <taxon>Peracarida</taxon>
        <taxon>Amphipoda</taxon>
        <taxon>Senticaudata</taxon>
        <taxon>Talitrida</taxon>
        <taxon>Talitroidea</taxon>
        <taxon>Hyalellidae</taxon>
        <taxon>Hyalella</taxon>
    </lineage>
</organism>
<evidence type="ECO:0000256" key="3">
    <source>
        <dbReference type="ARBA" id="ARBA00022840"/>
    </source>
</evidence>
<feature type="compositionally biased region" description="Acidic residues" evidence="4">
    <location>
        <begin position="191"/>
        <end position="207"/>
    </location>
</feature>
<dbReference type="PROSITE" id="PS01036">
    <property type="entry name" value="HSP70_3"/>
    <property type="match status" value="1"/>
</dbReference>
<accession>A0A6A0HD88</accession>
<feature type="compositionally biased region" description="Basic and acidic residues" evidence="4">
    <location>
        <begin position="36"/>
        <end position="64"/>
    </location>
</feature>
<feature type="region of interest" description="Disordered" evidence="4">
    <location>
        <begin position="886"/>
        <end position="920"/>
    </location>
</feature>
<keyword evidence="3" id="KW-0067">ATP-binding</keyword>
<feature type="compositionally biased region" description="Acidic residues" evidence="4">
    <location>
        <begin position="93"/>
        <end position="105"/>
    </location>
</feature>
<feature type="compositionally biased region" description="Basic and acidic residues" evidence="4">
    <location>
        <begin position="166"/>
        <end position="176"/>
    </location>
</feature>
<feature type="compositionally biased region" description="Basic and acidic residues" evidence="4">
    <location>
        <begin position="250"/>
        <end position="260"/>
    </location>
</feature>
<reference evidence="5" key="1">
    <citation type="submission" date="2014-08" db="EMBL/GenBank/DDBJ databases">
        <authorList>
            <person name="Murali S."/>
            <person name="Richards S."/>
            <person name="Bandaranaike D."/>
            <person name="Bellair M."/>
            <person name="Blankenburg K."/>
            <person name="Chao H."/>
            <person name="Dinh H."/>
            <person name="Doddapaneni H."/>
            <person name="Dugan-Rocha S."/>
            <person name="Elkadiri S."/>
            <person name="Gnanaolivu R."/>
            <person name="Hughes D."/>
            <person name="Lee S."/>
            <person name="Li M."/>
            <person name="Ming W."/>
            <person name="Munidasa M."/>
            <person name="Muniz J."/>
            <person name="Nguyen L."/>
            <person name="Osuji N."/>
            <person name="Pu L.-L."/>
            <person name="Puazo M."/>
            <person name="Skinner E."/>
            <person name="Qu C."/>
            <person name="Quiroz J."/>
            <person name="Raj R."/>
            <person name="Weissenberger G."/>
            <person name="Xin Y."/>
            <person name="Zou X."/>
            <person name="Han Y."/>
            <person name="Worley K."/>
            <person name="Muzny D."/>
            <person name="Gibbs R."/>
        </authorList>
    </citation>
    <scope>NUCLEOTIDE SEQUENCE</scope>
    <source>
        <strain evidence="5">HAZT.00-mixed</strain>
        <tissue evidence="5">Whole organism</tissue>
    </source>
</reference>
<dbReference type="GO" id="GO:0140662">
    <property type="term" value="F:ATP-dependent protein folding chaperone"/>
    <property type="evidence" value="ECO:0007669"/>
    <property type="project" value="InterPro"/>
</dbReference>
<dbReference type="OrthoDB" id="29851at2759"/>
<reference evidence="5" key="3">
    <citation type="submission" date="2019-06" db="EMBL/GenBank/DDBJ databases">
        <authorList>
            <person name="Poynton C."/>
            <person name="Hasenbein S."/>
            <person name="Benoit J.B."/>
            <person name="Sepulveda M.S."/>
            <person name="Poelchau M.F."/>
            <person name="Murali S.C."/>
            <person name="Chen S."/>
            <person name="Glastad K.M."/>
            <person name="Werren J.H."/>
            <person name="Vineis J.H."/>
            <person name="Bowen J.L."/>
            <person name="Friedrich M."/>
            <person name="Jones J."/>
            <person name="Robertson H.M."/>
            <person name="Feyereisen R."/>
            <person name="Mechler-Hickson A."/>
            <person name="Mathers N."/>
            <person name="Lee C.E."/>
            <person name="Colbourne J.K."/>
            <person name="Biales A."/>
            <person name="Johnston J.S."/>
            <person name="Wellborn G.A."/>
            <person name="Rosendale A.J."/>
            <person name="Cridge A.G."/>
            <person name="Munoz-Torres M.C."/>
            <person name="Bain P.A."/>
            <person name="Manny A.R."/>
            <person name="Major K.M."/>
            <person name="Lambert F.N."/>
            <person name="Vulpe C.D."/>
            <person name="Tuck P."/>
            <person name="Blalock B.J."/>
            <person name="Lin Y.-Y."/>
            <person name="Smith M.E."/>
            <person name="Ochoa-Acuna H."/>
            <person name="Chen M.-J.M."/>
            <person name="Childers C.P."/>
            <person name="Qu J."/>
            <person name="Dugan S."/>
            <person name="Lee S.L."/>
            <person name="Chao H."/>
            <person name="Dinh H."/>
            <person name="Han Y."/>
            <person name="Doddapaneni H."/>
            <person name="Worley K.C."/>
            <person name="Muzny D.M."/>
            <person name="Gibbs R.A."/>
            <person name="Richards S."/>
        </authorList>
    </citation>
    <scope>NUCLEOTIDE SEQUENCE</scope>
    <source>
        <strain evidence="5">HAZT.00-mixed</strain>
        <tissue evidence="5">Whole organism</tissue>
    </source>
</reference>
<sequence>MKEEEPEEKVKRPEVKAEEPEEKVKRPEVKEEEPEEKVRRPEVKEEEPGVKEKEPEEKVKRPELKEEEPEEKVKRPEVKEEEPEENVKRPEVKEEEPEVKEEEPEEKVKRPELKEEEPEVKELEPEKNVKRPEVKEKEPEEKAKRPEVKEEEPELKEEEPEMKEEEPEKNVKRPEVKEEEPEEKVMRPEVKEEELELKEEEPEVKEDEPEKNIKRPEVKEEEPEEKVKRPEVKEEELELKEEEPEVKEEEPEKNVKRPEVKEEEPEEKMSGEASIGLDLGAGKCCVASVRAGAVTVLPNAHGDKTTPSFVAFTDSRSLVGSDARDQAALNPENTFYGVKTVLGRNFSRTMKGEPCHSNGTTIPNQTSKLIRPLDEEDLTVLPYLPAFSTTEDDSLIFKVEYRKENVKLRPEQITALLIAKMKSEAESHLGSEVTNAVISVPVNFSNAQRQATLDAARIAGLKNVTLINSTTAVAIAYWDYHPKEDDCVAVVDFGASSLSLAVVSIDQNAVKVKEAFGCSTVSGNFFDLCMMKAVINKFEDEHMYTFTESAKHLMRFRAATEKLKHDLTLLPSSVIQADTIFNDVDFTCLITRQEMEDVCLKQLGNLRGALDRLANNNDWAKVRTVVMVGGSTRIPAVEKLIAKTLRKPLDHSLNKDEAVACGAALRAAELGCSTPREVEEVLPRRVWYKAGSESGTIIDFDAPIPGNFNFAIPVDIWKKLNDSGLTLYENVRVFMGNGIDTSELTITRLRPPGFPASSGTLLFTIDESGVFQITLLSSEDKWNIQTRGLSSDAHKMKACKARHKMFLDDERRWKENENVINEIGTLCLDLREKFRQEFGQESAAFKACDEFLRWLENEPKATKQECNQKKLELDRQVSEKVMTPVHTNGEALSPQTAVGQRQHKQSDTFSGDAQKERSSYPKETSWWSQCCCCS</sequence>
<protein>
    <submittedName>
        <fullName evidence="5">Uncharacterized protein</fullName>
    </submittedName>
</protein>
<reference evidence="5" key="2">
    <citation type="journal article" date="2018" name="Environ. Sci. Technol.">
        <title>The Toxicogenome of Hyalella azteca: A Model for Sediment Ecotoxicology and Evolutionary Toxicology.</title>
        <authorList>
            <person name="Poynton H.C."/>
            <person name="Hasenbein S."/>
            <person name="Benoit J.B."/>
            <person name="Sepulveda M.S."/>
            <person name="Poelchau M.F."/>
            <person name="Hughes D.S.T."/>
            <person name="Murali S.C."/>
            <person name="Chen S."/>
            <person name="Glastad K.M."/>
            <person name="Goodisman M.A.D."/>
            <person name="Werren J.H."/>
            <person name="Vineis J.H."/>
            <person name="Bowen J.L."/>
            <person name="Friedrich M."/>
            <person name="Jones J."/>
            <person name="Robertson H.M."/>
            <person name="Feyereisen R."/>
            <person name="Mechler-Hickson A."/>
            <person name="Mathers N."/>
            <person name="Lee C.E."/>
            <person name="Colbourne J.K."/>
            <person name="Biales A."/>
            <person name="Johnston J.S."/>
            <person name="Wellborn G.A."/>
            <person name="Rosendale A.J."/>
            <person name="Cridge A.G."/>
            <person name="Munoz-Torres M.C."/>
            <person name="Bain P.A."/>
            <person name="Manny A.R."/>
            <person name="Major K.M."/>
            <person name="Lambert F.N."/>
            <person name="Vulpe C.D."/>
            <person name="Tuck P."/>
            <person name="Blalock B.J."/>
            <person name="Lin Y.Y."/>
            <person name="Smith M.E."/>
            <person name="Ochoa-Acuna H."/>
            <person name="Chen M.M."/>
            <person name="Childers C.P."/>
            <person name="Qu J."/>
            <person name="Dugan S."/>
            <person name="Lee S.L."/>
            <person name="Chao H."/>
            <person name="Dinh H."/>
            <person name="Han Y."/>
            <person name="Doddapaneni H."/>
            <person name="Worley K.C."/>
            <person name="Muzny D.M."/>
            <person name="Gibbs R.A."/>
            <person name="Richards S."/>
        </authorList>
    </citation>
    <scope>NUCLEOTIDE SEQUENCE</scope>
    <source>
        <strain evidence="5">HAZT.00-mixed</strain>
        <tissue evidence="5">Whole organism</tissue>
    </source>
</reference>
<feature type="compositionally biased region" description="Acidic residues" evidence="4">
    <location>
        <begin position="149"/>
        <end position="165"/>
    </location>
</feature>
<dbReference type="Pfam" id="PF00012">
    <property type="entry name" value="HSP70"/>
    <property type="match status" value="2"/>
</dbReference>